<evidence type="ECO:0000313" key="9">
    <source>
        <dbReference type="Proteomes" id="UP001470230"/>
    </source>
</evidence>
<protein>
    <recommendedName>
        <fullName evidence="3">HECT-type E3 ubiquitin transferase</fullName>
        <ecNumber evidence="3">2.3.2.26</ecNumber>
    </recommendedName>
</protein>
<evidence type="ECO:0000256" key="3">
    <source>
        <dbReference type="ARBA" id="ARBA00012485"/>
    </source>
</evidence>
<proteinExistence type="predicted"/>
<keyword evidence="4" id="KW-0808">Transferase</keyword>
<dbReference type="InterPro" id="IPR050409">
    <property type="entry name" value="E3_ubiq-protein_ligase"/>
</dbReference>
<dbReference type="Gene3D" id="3.30.2410.10">
    <property type="entry name" value="Hect, E3 ligase catalytic domain"/>
    <property type="match status" value="1"/>
</dbReference>
<keyword evidence="5 6" id="KW-0833">Ubl conjugation pathway</keyword>
<dbReference type="InterPro" id="IPR035983">
    <property type="entry name" value="Hect_E3_ubiquitin_ligase"/>
</dbReference>
<evidence type="ECO:0000256" key="4">
    <source>
        <dbReference type="ARBA" id="ARBA00022679"/>
    </source>
</evidence>
<keyword evidence="9" id="KW-1185">Reference proteome</keyword>
<name>A0ABR2JRG9_9EUKA</name>
<accession>A0ABR2JRG9</accession>
<gene>
    <name evidence="8" type="ORF">M9Y10_003166</name>
</gene>
<dbReference type="EC" id="2.3.2.26" evidence="3"/>
<comment type="catalytic activity">
    <reaction evidence="1">
        <text>S-ubiquitinyl-[E2 ubiquitin-conjugating enzyme]-L-cysteine + [acceptor protein]-L-lysine = [E2 ubiquitin-conjugating enzyme]-L-cysteine + N(6)-ubiquitinyl-[acceptor protein]-L-lysine.</text>
        <dbReference type="EC" id="2.3.2.26"/>
    </reaction>
</comment>
<organism evidence="8 9">
    <name type="scientific">Tritrichomonas musculus</name>
    <dbReference type="NCBI Taxonomy" id="1915356"/>
    <lineage>
        <taxon>Eukaryota</taxon>
        <taxon>Metamonada</taxon>
        <taxon>Parabasalia</taxon>
        <taxon>Tritrichomonadida</taxon>
        <taxon>Tritrichomonadidae</taxon>
        <taxon>Tritrichomonas</taxon>
    </lineage>
</organism>
<sequence length="115" mass="13129">MNLIYSFVESLKSKSKISLKIVIIRFFNIIRNFDNEKLVKLFCFITGSSRIPANGFKEFCEITGYPLKIEAGDINGLPMAHTCFNTIDLPPYQSEDEMKSKILFAIQKCDTFGMT</sequence>
<dbReference type="PANTHER" id="PTHR11254">
    <property type="entry name" value="HECT DOMAIN UBIQUITIN-PROTEIN LIGASE"/>
    <property type="match status" value="1"/>
</dbReference>
<dbReference type="SUPFAM" id="SSF56204">
    <property type="entry name" value="Hect, E3 ligase catalytic domain"/>
    <property type="match status" value="1"/>
</dbReference>
<dbReference type="InterPro" id="IPR000569">
    <property type="entry name" value="HECT_dom"/>
</dbReference>
<dbReference type="Pfam" id="PF00632">
    <property type="entry name" value="HECT"/>
    <property type="match status" value="1"/>
</dbReference>
<dbReference type="PROSITE" id="PS50237">
    <property type="entry name" value="HECT"/>
    <property type="match status" value="1"/>
</dbReference>
<dbReference type="Proteomes" id="UP001470230">
    <property type="component" value="Unassembled WGS sequence"/>
</dbReference>
<evidence type="ECO:0000256" key="5">
    <source>
        <dbReference type="ARBA" id="ARBA00022786"/>
    </source>
</evidence>
<evidence type="ECO:0000256" key="6">
    <source>
        <dbReference type="PROSITE-ProRule" id="PRU00104"/>
    </source>
</evidence>
<evidence type="ECO:0000256" key="1">
    <source>
        <dbReference type="ARBA" id="ARBA00000885"/>
    </source>
</evidence>
<feature type="active site" description="Glycyl thioester intermediate" evidence="6">
    <location>
        <position position="83"/>
    </location>
</feature>
<dbReference type="PANTHER" id="PTHR11254:SF440">
    <property type="entry name" value="E3 UBIQUITIN-PROTEIN LIGASE NEDD-4"/>
    <property type="match status" value="1"/>
</dbReference>
<evidence type="ECO:0000259" key="7">
    <source>
        <dbReference type="PROSITE" id="PS50237"/>
    </source>
</evidence>
<dbReference type="EMBL" id="JAPFFF010000010">
    <property type="protein sequence ID" value="KAK8880490.1"/>
    <property type="molecule type" value="Genomic_DNA"/>
</dbReference>
<comment type="pathway">
    <text evidence="2">Protein modification; protein ubiquitination.</text>
</comment>
<evidence type="ECO:0000256" key="2">
    <source>
        <dbReference type="ARBA" id="ARBA00004906"/>
    </source>
</evidence>
<reference evidence="8 9" key="1">
    <citation type="submission" date="2024-04" db="EMBL/GenBank/DDBJ databases">
        <title>Tritrichomonas musculus Genome.</title>
        <authorList>
            <person name="Alves-Ferreira E."/>
            <person name="Grigg M."/>
            <person name="Lorenzi H."/>
            <person name="Galac M."/>
        </authorList>
    </citation>
    <scope>NUCLEOTIDE SEQUENCE [LARGE SCALE GENOMIC DNA]</scope>
    <source>
        <strain evidence="8 9">EAF2021</strain>
    </source>
</reference>
<feature type="domain" description="HECT" evidence="7">
    <location>
        <begin position="26"/>
        <end position="115"/>
    </location>
</feature>
<comment type="caution">
    <text evidence="8">The sequence shown here is derived from an EMBL/GenBank/DDBJ whole genome shotgun (WGS) entry which is preliminary data.</text>
</comment>
<evidence type="ECO:0000313" key="8">
    <source>
        <dbReference type="EMBL" id="KAK8880490.1"/>
    </source>
</evidence>